<reference evidence="1" key="2">
    <citation type="submission" date="2019-02" db="EMBL/GenBank/DDBJ databases">
        <authorList>
            <person name="Zhu J."/>
            <person name="Jiang F."/>
            <person name="Wang X."/>
            <person name="Yang P."/>
            <person name="Bao Y."/>
            <person name="Zhao W."/>
            <person name="Wang W."/>
            <person name="Lu H."/>
            <person name="Wang Q."/>
            <person name="Cui N."/>
            <person name="Li J."/>
            <person name="Chen X."/>
            <person name="Luo L."/>
            <person name="Yu J."/>
            <person name="Kang L."/>
            <person name="Cui F."/>
        </authorList>
    </citation>
    <scope>NUCLEOTIDE SEQUENCE</scope>
    <source>
        <strain evidence="1">Lst14</strain>
        <tissue evidence="1">Whole body</tissue>
    </source>
</reference>
<comment type="caution">
    <text evidence="1">The sequence shown here is derived from an EMBL/GenBank/DDBJ whole genome shotgun (WGS) entry which is preliminary data.</text>
</comment>
<accession>A0A482X0W7</accession>
<gene>
    <name evidence="1" type="ORF">LSTR_LSTR003713</name>
    <name evidence="2" type="ORF">LSTR_LSTR016073</name>
</gene>
<dbReference type="EMBL" id="QKKF02020956">
    <property type="protein sequence ID" value="RZF38970.1"/>
    <property type="molecule type" value="Genomic_DNA"/>
</dbReference>
<dbReference type="EMBL" id="QKKF02005077">
    <property type="protein sequence ID" value="RZF47007.1"/>
    <property type="molecule type" value="Genomic_DNA"/>
</dbReference>
<evidence type="ECO:0000313" key="2">
    <source>
        <dbReference type="EMBL" id="RZF47007.1"/>
    </source>
</evidence>
<sequence>MVTSTYVMSFHYRHNYVLQTRKLSPLLRFLFSKPCSQRSSLDNYVGSRPDLHALGNLLLLFTQPLSLQAGQRGKIKRQLLQLKESVEQIYLVTSKWEEALKGRKEKAVEGRETVGDLVLPPIKSKHIFISETTALYASLV</sequence>
<proteinExistence type="predicted"/>
<organism evidence="1 3">
    <name type="scientific">Laodelphax striatellus</name>
    <name type="common">Small brown planthopper</name>
    <name type="synonym">Delphax striatella</name>
    <dbReference type="NCBI Taxonomy" id="195883"/>
    <lineage>
        <taxon>Eukaryota</taxon>
        <taxon>Metazoa</taxon>
        <taxon>Ecdysozoa</taxon>
        <taxon>Arthropoda</taxon>
        <taxon>Hexapoda</taxon>
        <taxon>Insecta</taxon>
        <taxon>Pterygota</taxon>
        <taxon>Neoptera</taxon>
        <taxon>Paraneoptera</taxon>
        <taxon>Hemiptera</taxon>
        <taxon>Auchenorrhyncha</taxon>
        <taxon>Fulgoroidea</taxon>
        <taxon>Delphacidae</taxon>
        <taxon>Criomorphinae</taxon>
        <taxon>Laodelphax</taxon>
    </lineage>
</organism>
<reference evidence="1 3" key="1">
    <citation type="journal article" date="2017" name="Gigascience">
        <title>Genome sequence of the small brown planthopper, Laodelphax striatellus.</title>
        <authorList>
            <person name="Zhu J."/>
            <person name="Jiang F."/>
            <person name="Wang X."/>
            <person name="Yang P."/>
            <person name="Bao Y."/>
            <person name="Zhao W."/>
            <person name="Wang W."/>
            <person name="Lu H."/>
            <person name="Wang Q."/>
            <person name="Cui N."/>
            <person name="Li J."/>
            <person name="Chen X."/>
            <person name="Luo L."/>
            <person name="Yu J."/>
            <person name="Kang L."/>
            <person name="Cui F."/>
        </authorList>
    </citation>
    <scope>NUCLEOTIDE SEQUENCE [LARGE SCALE GENOMIC DNA]</scope>
    <source>
        <strain evidence="1">Lst14</strain>
        <tissue evidence="1">Whole body</tissue>
    </source>
</reference>
<name>A0A482X0W7_LAOST</name>
<dbReference type="AlphaFoldDB" id="A0A482X0W7"/>
<evidence type="ECO:0000313" key="3">
    <source>
        <dbReference type="Proteomes" id="UP000291343"/>
    </source>
</evidence>
<protein>
    <submittedName>
        <fullName evidence="1">Uncharacterized protein</fullName>
    </submittedName>
</protein>
<keyword evidence="3" id="KW-1185">Reference proteome</keyword>
<dbReference type="InParanoid" id="A0A482X0W7"/>
<dbReference type="Proteomes" id="UP000291343">
    <property type="component" value="Unassembled WGS sequence"/>
</dbReference>
<evidence type="ECO:0000313" key="1">
    <source>
        <dbReference type="EMBL" id="RZF38970.1"/>
    </source>
</evidence>